<dbReference type="GO" id="GO:0007165">
    <property type="term" value="P:signal transduction"/>
    <property type="evidence" value="ECO:0007669"/>
    <property type="project" value="UniProtKB-KW"/>
</dbReference>
<evidence type="ECO:0000256" key="9">
    <source>
        <dbReference type="SAM" id="Phobius"/>
    </source>
</evidence>
<dbReference type="PANTHER" id="PTHR21421">
    <property type="entry name" value="GUSTATORY RECEPTOR"/>
    <property type="match status" value="1"/>
</dbReference>
<comment type="function">
    <text evidence="8">Plays a role in the sugar gustatory response.</text>
</comment>
<evidence type="ECO:0000256" key="2">
    <source>
        <dbReference type="ARBA" id="ARBA00005327"/>
    </source>
</evidence>
<dbReference type="AlphaFoldDB" id="A0A067RIX4"/>
<sequence length="469" mass="53956">MEGAENIHNRQIFTVSGKDITRAPDEWRRITGGKHLVPPSAVEPSVIKLYPSNRIRDIRPINYSENDQNSLRRSMSSFMLIAQCFALCPVQGITSPQVQDLRFRWRCLRVVYSIVMTLGMATTFIFTIAFYMKGFFNFETSTTFVFYALGFACCVCFLNLARRWPRLEDLWQRTEQEQIKYGYPKNLHLKINVMSTVTLAVALGEHLLEKYTVISAVARCSDTKAELIELYYLMDYSYVFQFVKFSPPLAVLCEIVNFFASFYWNFIDLFVMVLSMALSSRFRLLNNHLRLALGKVKPEEFWREVREDYNSLSVLTKYLDSCISSIVLLSFATNMFYICQQLYNTLRKSVGTVKLVYFFVSFSYLLFRTVAVSLCASSIHEESRAAKDFLYAVPTQSYKIEVHRFLVQISTDAVALTGCRFFTVNRTLLLTLGGTVVTYVVVMVQFSSPSSGYATNDTELCLKMTARLH</sequence>
<feature type="transmembrane region" description="Helical" evidence="9">
    <location>
        <begin position="355"/>
        <end position="377"/>
    </location>
</feature>
<keyword evidence="11" id="KW-1185">Reference proteome</keyword>
<dbReference type="GO" id="GO:0008527">
    <property type="term" value="F:taste receptor activity"/>
    <property type="evidence" value="ECO:0007669"/>
    <property type="project" value="InterPro"/>
</dbReference>
<dbReference type="eggNOG" id="ENOG502QTKP">
    <property type="taxonomic scope" value="Eukaryota"/>
</dbReference>
<dbReference type="Proteomes" id="UP000027135">
    <property type="component" value="Unassembled WGS sequence"/>
</dbReference>
<dbReference type="EMBL" id="KK852443">
    <property type="protein sequence ID" value="KDR23821.1"/>
    <property type="molecule type" value="Genomic_DNA"/>
</dbReference>
<dbReference type="InterPro" id="IPR009318">
    <property type="entry name" value="Gustatory_rcpt"/>
</dbReference>
<evidence type="ECO:0000256" key="7">
    <source>
        <dbReference type="ARBA" id="ARBA00023170"/>
    </source>
</evidence>
<proteinExistence type="inferred from homology"/>
<evidence type="ECO:0000256" key="5">
    <source>
        <dbReference type="ARBA" id="ARBA00022989"/>
    </source>
</evidence>
<evidence type="ECO:0000256" key="1">
    <source>
        <dbReference type="ARBA" id="ARBA00004651"/>
    </source>
</evidence>
<reference evidence="10 11" key="1">
    <citation type="journal article" date="2014" name="Nat. Commun.">
        <title>Molecular traces of alternative social organization in a termite genome.</title>
        <authorList>
            <person name="Terrapon N."/>
            <person name="Li C."/>
            <person name="Robertson H.M."/>
            <person name="Ji L."/>
            <person name="Meng X."/>
            <person name="Booth W."/>
            <person name="Chen Z."/>
            <person name="Childers C.P."/>
            <person name="Glastad K.M."/>
            <person name="Gokhale K."/>
            <person name="Gowin J."/>
            <person name="Gronenberg W."/>
            <person name="Hermansen R.A."/>
            <person name="Hu H."/>
            <person name="Hunt B.G."/>
            <person name="Huylmans A.K."/>
            <person name="Khalil S.M."/>
            <person name="Mitchell R.D."/>
            <person name="Munoz-Torres M.C."/>
            <person name="Mustard J.A."/>
            <person name="Pan H."/>
            <person name="Reese J.T."/>
            <person name="Scharf M.E."/>
            <person name="Sun F."/>
            <person name="Vogel H."/>
            <person name="Xiao J."/>
            <person name="Yang W."/>
            <person name="Yang Z."/>
            <person name="Yang Z."/>
            <person name="Zhou J."/>
            <person name="Zhu J."/>
            <person name="Brent C.S."/>
            <person name="Elsik C.G."/>
            <person name="Goodisman M.A."/>
            <person name="Liberles D.A."/>
            <person name="Roe R.M."/>
            <person name="Vargo E.L."/>
            <person name="Vilcinskas A."/>
            <person name="Wang J."/>
            <person name="Bornberg-Bauer E."/>
            <person name="Korb J."/>
            <person name="Zhang G."/>
            <person name="Liebig J."/>
        </authorList>
    </citation>
    <scope>NUCLEOTIDE SEQUENCE [LARGE SCALE GENOMIC DNA]</scope>
    <source>
        <tissue evidence="10">Whole organism</tissue>
    </source>
</reference>
<name>A0A067RIX4_ZOONE</name>
<dbReference type="GO" id="GO:0050916">
    <property type="term" value="P:sensory perception of sweet taste"/>
    <property type="evidence" value="ECO:0007669"/>
    <property type="project" value="UniProtKB-ARBA"/>
</dbReference>
<accession>A0A067RIX4</accession>
<keyword evidence="5 9" id="KW-1133">Transmembrane helix</keyword>
<evidence type="ECO:0000256" key="3">
    <source>
        <dbReference type="ARBA" id="ARBA00022475"/>
    </source>
</evidence>
<dbReference type="OMA" id="WINDESR"/>
<comment type="similarity">
    <text evidence="2">Belongs to the insect chemoreceptor superfamily. Gustatory receptor (GR) family. Gr5a subfamily.</text>
</comment>
<keyword evidence="4 9" id="KW-0812">Transmembrane</keyword>
<keyword evidence="7 8" id="KW-0675">Receptor</keyword>
<keyword evidence="8" id="KW-0807">Transducer</keyword>
<keyword evidence="3" id="KW-1003">Cell membrane</keyword>
<evidence type="ECO:0000256" key="8">
    <source>
        <dbReference type="PIRNR" id="PIRNR038981"/>
    </source>
</evidence>
<dbReference type="GO" id="GO:0005886">
    <property type="term" value="C:plasma membrane"/>
    <property type="evidence" value="ECO:0007669"/>
    <property type="project" value="UniProtKB-SubCell"/>
</dbReference>
<feature type="transmembrane region" description="Helical" evidence="9">
    <location>
        <begin position="255"/>
        <end position="278"/>
    </location>
</feature>
<organism evidence="10 11">
    <name type="scientific">Zootermopsis nevadensis</name>
    <name type="common">Dampwood termite</name>
    <dbReference type="NCBI Taxonomy" id="136037"/>
    <lineage>
        <taxon>Eukaryota</taxon>
        <taxon>Metazoa</taxon>
        <taxon>Ecdysozoa</taxon>
        <taxon>Arthropoda</taxon>
        <taxon>Hexapoda</taxon>
        <taxon>Insecta</taxon>
        <taxon>Pterygota</taxon>
        <taxon>Neoptera</taxon>
        <taxon>Polyneoptera</taxon>
        <taxon>Dictyoptera</taxon>
        <taxon>Blattodea</taxon>
        <taxon>Blattoidea</taxon>
        <taxon>Termitoidae</taxon>
        <taxon>Termopsidae</taxon>
        <taxon>Zootermopsis</taxon>
    </lineage>
</organism>
<evidence type="ECO:0000256" key="6">
    <source>
        <dbReference type="ARBA" id="ARBA00023136"/>
    </source>
</evidence>
<evidence type="ECO:0000313" key="10">
    <source>
        <dbReference type="EMBL" id="KDR23821.1"/>
    </source>
</evidence>
<feature type="transmembrane region" description="Helical" evidence="9">
    <location>
        <begin position="428"/>
        <end position="446"/>
    </location>
</feature>
<gene>
    <name evidence="10" type="ORF">L798_12998</name>
</gene>
<keyword evidence="6 9" id="KW-0472">Membrane</keyword>
<dbReference type="FunCoup" id="A0A067RIX4">
    <property type="interactions" value="64"/>
</dbReference>
<evidence type="ECO:0000313" key="11">
    <source>
        <dbReference type="Proteomes" id="UP000027135"/>
    </source>
</evidence>
<evidence type="ECO:0000256" key="4">
    <source>
        <dbReference type="ARBA" id="ARBA00022692"/>
    </source>
</evidence>
<feature type="transmembrane region" description="Helical" evidence="9">
    <location>
        <begin position="144"/>
        <end position="161"/>
    </location>
</feature>
<dbReference type="PIRSF" id="PIRSF038981">
    <property type="entry name" value="GRP"/>
    <property type="match status" value="1"/>
</dbReference>
<dbReference type="PANTHER" id="PTHR21421:SF29">
    <property type="entry name" value="GUSTATORY RECEPTOR 5A FOR TREHALOSE-RELATED"/>
    <property type="match status" value="1"/>
</dbReference>
<comment type="subcellular location">
    <subcellularLocation>
        <location evidence="1">Cell membrane</location>
        <topology evidence="1">Multi-pass membrane protein</topology>
    </subcellularLocation>
</comment>
<feature type="transmembrane region" description="Helical" evidence="9">
    <location>
        <begin position="110"/>
        <end position="132"/>
    </location>
</feature>
<protein>
    <recommendedName>
        <fullName evidence="8">Gustatory receptor</fullName>
    </recommendedName>
</protein>
<dbReference type="InParanoid" id="A0A067RIX4"/>
<dbReference type="Pfam" id="PF06151">
    <property type="entry name" value="Trehalose_recp"/>
    <property type="match status" value="1"/>
</dbReference>